<reference evidence="2 3" key="1">
    <citation type="submission" date="2019-04" db="EMBL/GenBank/DDBJ databases">
        <title>Friends and foes A comparative genomics study of 23 Aspergillus species from section Flavi.</title>
        <authorList>
            <consortium name="DOE Joint Genome Institute"/>
            <person name="Kjaerbolling I."/>
            <person name="Vesth T."/>
            <person name="Frisvad J.C."/>
            <person name="Nybo J.L."/>
            <person name="Theobald S."/>
            <person name="Kildgaard S."/>
            <person name="Isbrandt T."/>
            <person name="Kuo A."/>
            <person name="Sato A."/>
            <person name="Lyhne E.K."/>
            <person name="Kogle M.E."/>
            <person name="Wiebenga A."/>
            <person name="Kun R.S."/>
            <person name="Lubbers R.J."/>
            <person name="Makela M.R."/>
            <person name="Barry K."/>
            <person name="Chovatia M."/>
            <person name="Clum A."/>
            <person name="Daum C."/>
            <person name="Haridas S."/>
            <person name="He G."/>
            <person name="LaButti K."/>
            <person name="Lipzen A."/>
            <person name="Mondo S."/>
            <person name="Riley R."/>
            <person name="Salamov A."/>
            <person name="Simmons B.A."/>
            <person name="Magnuson J.K."/>
            <person name="Henrissat B."/>
            <person name="Mortensen U.H."/>
            <person name="Larsen T.O."/>
            <person name="Devries R.P."/>
            <person name="Grigoriev I.V."/>
            <person name="Machida M."/>
            <person name="Baker S.E."/>
            <person name="Andersen M.R."/>
        </authorList>
    </citation>
    <scope>NUCLEOTIDE SEQUENCE [LARGE SCALE GENOMIC DNA]</scope>
    <source>
        <strain evidence="2 3">CBS 117626</strain>
    </source>
</reference>
<gene>
    <name evidence="2" type="ORF">BDV40DRAFT_287753</name>
</gene>
<dbReference type="OrthoDB" id="4483660at2759"/>
<feature type="compositionally biased region" description="Basic and acidic residues" evidence="1">
    <location>
        <begin position="804"/>
        <end position="822"/>
    </location>
</feature>
<accession>A0A5N6UXV5</accession>
<name>A0A5N6UXV5_ASPTM</name>
<proteinExistence type="predicted"/>
<evidence type="ECO:0000256" key="1">
    <source>
        <dbReference type="SAM" id="MobiDB-lite"/>
    </source>
</evidence>
<sequence>MPYRSKFPTPRRPPRYCKNQEQDSAEVRRLCLECYQFMTKRHLCNPLCRNCKSCFCPGSGTCDGFCGSYPCCGCRGETQTNIIATAVSHLPLKPDEQQISQIQFPDLLFVMSELIDFIFSEKKLQLDFERGIYRSVIAAMGGTEAFANLVHNTVDPDVRALRGQVITVEVLHAIRLKQASNPSTWKEPHRGYLDFVTQALLPTYLRNYGRSLSPFSRHKVVQLLSDSPDHEIREWALHRNSENHRFRRALNSGEFPVRRYMDKEGYYSAFCQAISTSSNLKEALLIQTSENIWGPLQVHIIDPQSWFQSTIAKLQQNDSTIGTEVDMLSPFESSEASIGIVFEPTPLHNYDESGQVISIPWGLRESGFRASSSLIWPFDLQRYVYKSESYQVQSFSTSKRNIIRDASQELVAGTRLRVIIMCGDIEETILPTNVQKVVLTLNDMAYNMWVEIQQNKVARIFLPYELTNIFKFVSAITDIKIFPSFYECSTTLALIVRRWADEKDGKIPPASPADLEPVLRVWLADKGFKQGESLLRLAEAVGGSLRYGLLVFMLSLPKPRGKGPRPRRIPRSKVERRYVIPEELLDSVRLMYSELCLRQLPEPQVIHDESSLIQDIDRLELIDNEENQDICDKESPKSSFSFRSGLKLLVGNKYQLKGRDRRVNRGSFTVQHCTISFDLEHQAADDNFFWIKAELSPIGERHPQAWATAAQGQDPGTRLAFRIYRQDENGFEILSTYAANDSWETTCQANSLVDKFEESSFVELCTKPRRYIYVDDRFTKLKREYPELIPFVGGTQHTKPRKRRLEDLDPRAHKRARGPDEEGLESKDWAMFGVF</sequence>
<keyword evidence="3" id="KW-1185">Reference proteome</keyword>
<evidence type="ECO:0000313" key="2">
    <source>
        <dbReference type="EMBL" id="KAE8163516.1"/>
    </source>
</evidence>
<protein>
    <submittedName>
        <fullName evidence="2">Uncharacterized protein</fullName>
    </submittedName>
</protein>
<organism evidence="2 3">
    <name type="scientific">Aspergillus tamarii</name>
    <dbReference type="NCBI Taxonomy" id="41984"/>
    <lineage>
        <taxon>Eukaryota</taxon>
        <taxon>Fungi</taxon>
        <taxon>Dikarya</taxon>
        <taxon>Ascomycota</taxon>
        <taxon>Pezizomycotina</taxon>
        <taxon>Eurotiomycetes</taxon>
        <taxon>Eurotiomycetidae</taxon>
        <taxon>Eurotiales</taxon>
        <taxon>Aspergillaceae</taxon>
        <taxon>Aspergillus</taxon>
        <taxon>Aspergillus subgen. Circumdati</taxon>
    </lineage>
</organism>
<dbReference type="EMBL" id="ML738617">
    <property type="protein sequence ID" value="KAE8163516.1"/>
    <property type="molecule type" value="Genomic_DNA"/>
</dbReference>
<dbReference type="AlphaFoldDB" id="A0A5N6UXV5"/>
<dbReference type="Proteomes" id="UP000326950">
    <property type="component" value="Unassembled WGS sequence"/>
</dbReference>
<feature type="region of interest" description="Disordered" evidence="1">
    <location>
        <begin position="793"/>
        <end position="822"/>
    </location>
</feature>
<evidence type="ECO:0000313" key="3">
    <source>
        <dbReference type="Proteomes" id="UP000326950"/>
    </source>
</evidence>